<evidence type="ECO:0000256" key="4">
    <source>
        <dbReference type="ARBA" id="ARBA00022989"/>
    </source>
</evidence>
<dbReference type="PANTHER" id="PTHR11819:SF145">
    <property type="entry name" value="SODIUM_GLUCOSE COTRANSPORTER 2"/>
    <property type="match status" value="1"/>
</dbReference>
<comment type="subcellular location">
    <subcellularLocation>
        <location evidence="1">Membrane</location>
        <topology evidence="1">Multi-pass membrane protein</topology>
    </subcellularLocation>
</comment>
<protein>
    <submittedName>
        <fullName evidence="8">Sodium/nucleoside cotransporter</fullName>
    </submittedName>
</protein>
<keyword evidence="5 7" id="KW-0472">Membrane</keyword>
<feature type="transmembrane region" description="Helical" evidence="7">
    <location>
        <begin position="76"/>
        <end position="99"/>
    </location>
</feature>
<evidence type="ECO:0000256" key="7">
    <source>
        <dbReference type="SAM" id="Phobius"/>
    </source>
</evidence>
<dbReference type="PANTHER" id="PTHR11819">
    <property type="entry name" value="SOLUTE CARRIER FAMILY 5"/>
    <property type="match status" value="1"/>
</dbReference>
<evidence type="ECO:0000256" key="1">
    <source>
        <dbReference type="ARBA" id="ARBA00004141"/>
    </source>
</evidence>
<evidence type="ECO:0000256" key="6">
    <source>
        <dbReference type="RuleBase" id="RU362091"/>
    </source>
</evidence>
<keyword evidence="9" id="KW-1185">Reference proteome</keyword>
<reference evidence="8 9" key="1">
    <citation type="submission" date="2019-01" db="EMBL/GenBank/DDBJ databases">
        <title>Draft Genome and Complete Hox-Cluster Characterization of the Sterlet Sturgeon (Acipenser ruthenus).</title>
        <authorList>
            <person name="Wei Q."/>
        </authorList>
    </citation>
    <scope>NUCLEOTIDE SEQUENCE [LARGE SCALE GENOMIC DNA]</scope>
    <source>
        <strain evidence="8">WHYD16114868_AA</strain>
        <tissue evidence="8">Blood</tissue>
    </source>
</reference>
<feature type="transmembrane region" description="Helical" evidence="7">
    <location>
        <begin position="41"/>
        <end position="64"/>
    </location>
</feature>
<sequence>MKAVPTLTQSLVPLQYNISSSCFTPRTDSFNLLRDPVTGDLPWPGTLLPMFLMVFPGMISRVLFPVQAAQSGQLFDYIQSVTSYLAPPIGAVFFLAVFVKRVNESDPEPSEEEVAEASKQLPDISEDPFWKNVVNTNAIIMMVVAVFLWGYYA</sequence>
<comment type="caution">
    <text evidence="8">The sequence shown here is derived from an EMBL/GenBank/DDBJ whole genome shotgun (WGS) entry which is preliminary data.</text>
</comment>
<dbReference type="InterPro" id="IPR038377">
    <property type="entry name" value="Na/Glc_symporter_sf"/>
</dbReference>
<evidence type="ECO:0000256" key="2">
    <source>
        <dbReference type="ARBA" id="ARBA00006434"/>
    </source>
</evidence>
<dbReference type="GO" id="GO:0005886">
    <property type="term" value="C:plasma membrane"/>
    <property type="evidence" value="ECO:0007669"/>
    <property type="project" value="TreeGrafter"/>
</dbReference>
<keyword evidence="4 7" id="KW-1133">Transmembrane helix</keyword>
<keyword evidence="3 7" id="KW-0812">Transmembrane</keyword>
<dbReference type="PROSITE" id="PS51257">
    <property type="entry name" value="PROKAR_LIPOPROTEIN"/>
    <property type="match status" value="1"/>
</dbReference>
<dbReference type="InterPro" id="IPR001734">
    <property type="entry name" value="Na/solute_symporter"/>
</dbReference>
<name>A0A444V7K2_ACIRT</name>
<dbReference type="Proteomes" id="UP000289886">
    <property type="component" value="Unassembled WGS sequence"/>
</dbReference>
<evidence type="ECO:0000256" key="3">
    <source>
        <dbReference type="ARBA" id="ARBA00022692"/>
    </source>
</evidence>
<dbReference type="AlphaFoldDB" id="A0A444V7K2"/>
<feature type="transmembrane region" description="Helical" evidence="7">
    <location>
        <begin position="133"/>
        <end position="152"/>
    </location>
</feature>
<dbReference type="Gene3D" id="1.20.1730.10">
    <property type="entry name" value="Sodium/glucose cotransporter"/>
    <property type="match status" value="1"/>
</dbReference>
<gene>
    <name evidence="8" type="ORF">EOD39_15705</name>
</gene>
<dbReference type="Pfam" id="PF00474">
    <property type="entry name" value="SSF"/>
    <property type="match status" value="1"/>
</dbReference>
<dbReference type="EMBL" id="SCEB01001637">
    <property type="protein sequence ID" value="RXM96424.1"/>
    <property type="molecule type" value="Genomic_DNA"/>
</dbReference>
<dbReference type="GO" id="GO:0005412">
    <property type="term" value="F:D-glucose:sodium symporter activity"/>
    <property type="evidence" value="ECO:0007669"/>
    <property type="project" value="TreeGrafter"/>
</dbReference>
<evidence type="ECO:0000313" key="9">
    <source>
        <dbReference type="Proteomes" id="UP000289886"/>
    </source>
</evidence>
<evidence type="ECO:0000313" key="8">
    <source>
        <dbReference type="EMBL" id="RXM96424.1"/>
    </source>
</evidence>
<proteinExistence type="inferred from homology"/>
<comment type="similarity">
    <text evidence="2 6">Belongs to the sodium:solute symporter (SSF) (TC 2.A.21) family.</text>
</comment>
<evidence type="ECO:0000256" key="5">
    <source>
        <dbReference type="ARBA" id="ARBA00023136"/>
    </source>
</evidence>
<accession>A0A444V7K2</accession>
<organism evidence="8 9">
    <name type="scientific">Acipenser ruthenus</name>
    <name type="common">Sterlet sturgeon</name>
    <dbReference type="NCBI Taxonomy" id="7906"/>
    <lineage>
        <taxon>Eukaryota</taxon>
        <taxon>Metazoa</taxon>
        <taxon>Chordata</taxon>
        <taxon>Craniata</taxon>
        <taxon>Vertebrata</taxon>
        <taxon>Euteleostomi</taxon>
        <taxon>Actinopterygii</taxon>
        <taxon>Chondrostei</taxon>
        <taxon>Acipenseriformes</taxon>
        <taxon>Acipenseridae</taxon>
        <taxon>Acipenser</taxon>
    </lineage>
</organism>